<evidence type="ECO:0000256" key="1">
    <source>
        <dbReference type="SAM" id="SignalP"/>
    </source>
</evidence>
<evidence type="ECO:0000313" key="3">
    <source>
        <dbReference type="Proteomes" id="UP000199183"/>
    </source>
</evidence>
<reference evidence="2 3" key="1">
    <citation type="submission" date="2016-10" db="EMBL/GenBank/DDBJ databases">
        <authorList>
            <person name="de Groot N.N."/>
        </authorList>
    </citation>
    <scope>NUCLEOTIDE SEQUENCE [LARGE SCALE GENOMIC DNA]</scope>
    <source>
        <strain evidence="2 3">DSM 21799</strain>
    </source>
</reference>
<dbReference type="Pfam" id="PF02012">
    <property type="entry name" value="BNR"/>
    <property type="match status" value="1"/>
</dbReference>
<proteinExistence type="predicted"/>
<accession>A0A1H4K540</accession>
<dbReference type="AlphaFoldDB" id="A0A1H4K540"/>
<keyword evidence="3" id="KW-1185">Reference proteome</keyword>
<sequence length="292" mass="30068">MTRLLRTAMAASTCAGVILTLAACSTTQPHDAPAAASELAHIHALSESTEGALLVASHNGIYEVTTGEAAEIAGPIGEIAFDSMGFVAAGDTWYTSGHPGESSPRDFAAPNLGLLKSEDRGKNWTRVSLAGEVDFHSLTASPADSKRLYGIRTDSQEIQISTDGGVSWKPGASLVARALVADNNPDIVYATTENGLAISSDAGATFSIATDAPPLFLLAADPTRGGSLVGIDTSGTVWEQQSDRDWVSGGTIDGIAQALTVTSKGSLVLALEHGIVTSDDLGETWSTIVDIG</sequence>
<dbReference type="OrthoDB" id="9764804at2"/>
<protein>
    <submittedName>
        <fullName evidence="2">BNR/Asp-box repeat-containing protein</fullName>
    </submittedName>
</protein>
<dbReference type="STRING" id="640635.SAMN04489806_1002"/>
<dbReference type="InterPro" id="IPR015943">
    <property type="entry name" value="WD40/YVTN_repeat-like_dom_sf"/>
</dbReference>
<dbReference type="PROSITE" id="PS51257">
    <property type="entry name" value="PROKAR_LIPOPROTEIN"/>
    <property type="match status" value="1"/>
</dbReference>
<evidence type="ECO:0000313" key="2">
    <source>
        <dbReference type="EMBL" id="SEB53208.1"/>
    </source>
</evidence>
<gene>
    <name evidence="2" type="ORF">SAMN04489806_1002</name>
</gene>
<dbReference type="Proteomes" id="UP000199183">
    <property type="component" value="Unassembled WGS sequence"/>
</dbReference>
<dbReference type="SUPFAM" id="SSF110296">
    <property type="entry name" value="Oligoxyloglucan reducing end-specific cellobiohydrolase"/>
    <property type="match status" value="1"/>
</dbReference>
<keyword evidence="1" id="KW-0732">Signal</keyword>
<organism evidence="2 3">
    <name type="scientific">Paramicrobacterium humi</name>
    <dbReference type="NCBI Taxonomy" id="640635"/>
    <lineage>
        <taxon>Bacteria</taxon>
        <taxon>Bacillati</taxon>
        <taxon>Actinomycetota</taxon>
        <taxon>Actinomycetes</taxon>
        <taxon>Micrococcales</taxon>
        <taxon>Microbacteriaceae</taxon>
        <taxon>Paramicrobacterium</taxon>
    </lineage>
</organism>
<dbReference type="InterPro" id="IPR002860">
    <property type="entry name" value="BNR_rpt"/>
</dbReference>
<name>A0A1H4K540_9MICO</name>
<feature type="signal peptide" evidence="1">
    <location>
        <begin position="1"/>
        <end position="22"/>
    </location>
</feature>
<feature type="chain" id="PRO_5039684245" evidence="1">
    <location>
        <begin position="23"/>
        <end position="292"/>
    </location>
</feature>
<dbReference type="Gene3D" id="2.130.10.10">
    <property type="entry name" value="YVTN repeat-like/Quinoprotein amine dehydrogenase"/>
    <property type="match status" value="2"/>
</dbReference>
<dbReference type="EMBL" id="FNRY01000001">
    <property type="protein sequence ID" value="SEB53208.1"/>
    <property type="molecule type" value="Genomic_DNA"/>
</dbReference>
<dbReference type="NCBIfam" id="NF045728">
    <property type="entry name" value="glycosyl_F510_1955"/>
    <property type="match status" value="1"/>
</dbReference>
<dbReference type="InterPro" id="IPR054817">
    <property type="entry name" value="Glycosyl_F510_1955-like"/>
</dbReference>
<dbReference type="RefSeq" id="WP_091180737.1">
    <property type="nucleotide sequence ID" value="NZ_FNRY01000001.1"/>
</dbReference>